<dbReference type="PANTHER" id="PTHR33594">
    <property type="entry name" value="SUPERFAMILY HYDROLASE, PUTATIVE (AFU_ORTHOLOGUE AFUA_1G03035)-RELATED"/>
    <property type="match status" value="1"/>
</dbReference>
<organism evidence="2 3">
    <name type="scientific">Veronia pacifica</name>
    <dbReference type="NCBI Taxonomy" id="1080227"/>
    <lineage>
        <taxon>Bacteria</taxon>
        <taxon>Pseudomonadati</taxon>
        <taxon>Pseudomonadota</taxon>
        <taxon>Gammaproteobacteria</taxon>
        <taxon>Vibrionales</taxon>
        <taxon>Vibrionaceae</taxon>
        <taxon>Veronia</taxon>
    </lineage>
</organism>
<dbReference type="GO" id="GO:0016787">
    <property type="term" value="F:hydrolase activity"/>
    <property type="evidence" value="ECO:0007669"/>
    <property type="project" value="UniProtKB-KW"/>
</dbReference>
<dbReference type="OrthoDB" id="9797344at2"/>
<dbReference type="Pfam" id="PF01966">
    <property type="entry name" value="HD"/>
    <property type="match status" value="1"/>
</dbReference>
<dbReference type="InterPro" id="IPR003607">
    <property type="entry name" value="HD/PDEase_dom"/>
</dbReference>
<proteinExistence type="predicted"/>
<protein>
    <submittedName>
        <fullName evidence="2">Phosphohydrolase</fullName>
    </submittedName>
</protein>
<evidence type="ECO:0000313" key="3">
    <source>
        <dbReference type="Proteomes" id="UP000094936"/>
    </source>
</evidence>
<dbReference type="Proteomes" id="UP000094936">
    <property type="component" value="Unassembled WGS sequence"/>
</dbReference>
<keyword evidence="3" id="KW-1185">Reference proteome</keyword>
<accession>A0A1C3E7N0</accession>
<reference evidence="2 3" key="1">
    <citation type="submission" date="2016-05" db="EMBL/GenBank/DDBJ databases">
        <title>Genomic Taxonomy of the Vibrionaceae.</title>
        <authorList>
            <person name="Gomez-Gil B."/>
            <person name="Enciso-Ibarra J."/>
        </authorList>
    </citation>
    <scope>NUCLEOTIDE SEQUENCE [LARGE SCALE GENOMIC DNA]</scope>
    <source>
        <strain evidence="2 3">CAIM 1920</strain>
    </source>
</reference>
<dbReference type="CDD" id="cd00077">
    <property type="entry name" value="HDc"/>
    <property type="match status" value="1"/>
</dbReference>
<dbReference type="RefSeq" id="WP_068905598.1">
    <property type="nucleotide sequence ID" value="NZ_JBHUIF010000002.1"/>
</dbReference>
<dbReference type="PANTHER" id="PTHR33594:SF1">
    <property type="entry name" value="HD_PDEASE DOMAIN-CONTAINING PROTEIN"/>
    <property type="match status" value="1"/>
</dbReference>
<sequence length="213" mass="24126">MTESDFLVVESQLEQFVTRQHISDPTHDLNHVKRVVKNAEMLWQKEGADRVITITAAWLHDCVTFAKNHPERHLSSVRAADKAIAFLSELGFTDSQMSAVHHAICAHSFSANITPTTLEAKIVQDADRLDALGAIGIARCIQVGTVLQRPLYQPLDPLCEKRDADDSQYTLDHFYTKLLSLPATMQTDTAREEAQRRCQFMRTYLSQFKEEVV</sequence>
<feature type="domain" description="HD" evidence="1">
    <location>
        <begin position="28"/>
        <end position="132"/>
    </location>
</feature>
<dbReference type="Gene3D" id="1.10.3210.50">
    <property type="match status" value="1"/>
</dbReference>
<comment type="caution">
    <text evidence="2">The sequence shown here is derived from an EMBL/GenBank/DDBJ whole genome shotgun (WGS) entry which is preliminary data.</text>
</comment>
<dbReference type="STRING" id="1080227.A8L45_22545"/>
<evidence type="ECO:0000313" key="2">
    <source>
        <dbReference type="EMBL" id="ODA29214.1"/>
    </source>
</evidence>
<gene>
    <name evidence="2" type="ORF">A8L45_22545</name>
</gene>
<dbReference type="EMBL" id="LYBM01000075">
    <property type="protein sequence ID" value="ODA29214.1"/>
    <property type="molecule type" value="Genomic_DNA"/>
</dbReference>
<dbReference type="PROSITE" id="PS51831">
    <property type="entry name" value="HD"/>
    <property type="match status" value="1"/>
</dbReference>
<dbReference type="SUPFAM" id="SSF109604">
    <property type="entry name" value="HD-domain/PDEase-like"/>
    <property type="match status" value="1"/>
</dbReference>
<name>A0A1C3E7N0_9GAMM</name>
<dbReference type="SMART" id="SM00471">
    <property type="entry name" value="HDc"/>
    <property type="match status" value="1"/>
</dbReference>
<dbReference type="InterPro" id="IPR006674">
    <property type="entry name" value="HD_domain"/>
</dbReference>
<keyword evidence="2" id="KW-0378">Hydrolase</keyword>
<evidence type="ECO:0000259" key="1">
    <source>
        <dbReference type="PROSITE" id="PS51831"/>
    </source>
</evidence>
<dbReference type="AlphaFoldDB" id="A0A1C3E7N0"/>